<dbReference type="InterPro" id="IPR036661">
    <property type="entry name" value="Luciferase-like_sf"/>
</dbReference>
<dbReference type="STRING" id="35818.HPU229336_04215"/>
<reference evidence="6 7" key="1">
    <citation type="submission" date="2014-06" db="EMBL/GenBank/DDBJ databases">
        <title>Helicobacter pullorum isolates in fresh chicken meat - phenotypic and genotypic features.</title>
        <authorList>
            <person name="Borges V."/>
            <person name="Santos A."/>
            <person name="Correia C.B."/>
            <person name="Saraiva M."/>
            <person name="Menard A."/>
            <person name="Vieira L."/>
            <person name="Sampaio D.A."/>
            <person name="Gomes J.P."/>
            <person name="Oleastro M."/>
        </authorList>
    </citation>
    <scope>NUCLEOTIDE SEQUENCE [LARGE SCALE GENOMIC DNA]</scope>
    <source>
        <strain evidence="5 7">229334/12</strain>
        <strain evidence="4 6">229336/12</strain>
    </source>
</reference>
<dbReference type="PANTHER" id="PTHR30137">
    <property type="entry name" value="LUCIFERASE-LIKE MONOOXYGENASE"/>
    <property type="match status" value="1"/>
</dbReference>
<dbReference type="EMBL" id="JNUR01000029">
    <property type="protein sequence ID" value="KPH50158.1"/>
    <property type="molecule type" value="Genomic_DNA"/>
</dbReference>
<dbReference type="GO" id="GO:0005829">
    <property type="term" value="C:cytosol"/>
    <property type="evidence" value="ECO:0007669"/>
    <property type="project" value="TreeGrafter"/>
</dbReference>
<dbReference type="Gene3D" id="3.20.20.30">
    <property type="entry name" value="Luciferase-like domain"/>
    <property type="match status" value="1"/>
</dbReference>
<dbReference type="Pfam" id="PF00296">
    <property type="entry name" value="Bac_luciferase"/>
    <property type="match status" value="1"/>
</dbReference>
<protein>
    <submittedName>
        <fullName evidence="5">Luciferase</fullName>
    </submittedName>
</protein>
<dbReference type="Proteomes" id="UP000037800">
    <property type="component" value="Unassembled WGS sequence"/>
</dbReference>
<dbReference type="Proteomes" id="UP000037997">
    <property type="component" value="Unassembled WGS sequence"/>
</dbReference>
<keyword evidence="2" id="KW-0503">Monooxygenase</keyword>
<dbReference type="PANTHER" id="PTHR30137:SF8">
    <property type="entry name" value="BLR5498 PROTEIN"/>
    <property type="match status" value="1"/>
</dbReference>
<gene>
    <name evidence="5" type="ORF">HPU229334_09810</name>
    <name evidence="4" type="ORF">HPU229336_04215</name>
</gene>
<name>A0A0N0LPT9_9HELI</name>
<accession>A0A0N0LPT9</accession>
<feature type="domain" description="Luciferase-like" evidence="3">
    <location>
        <begin position="1"/>
        <end position="297"/>
    </location>
</feature>
<comment type="caution">
    <text evidence="5">The sequence shown here is derived from an EMBL/GenBank/DDBJ whole genome shotgun (WGS) entry which is preliminary data.</text>
</comment>
<dbReference type="EMBL" id="JNOC01000051">
    <property type="protein sequence ID" value="KPH55225.1"/>
    <property type="molecule type" value="Genomic_DNA"/>
</dbReference>
<dbReference type="InterPro" id="IPR050766">
    <property type="entry name" value="Bact_Lucif_Oxidored"/>
</dbReference>
<evidence type="ECO:0000259" key="3">
    <source>
        <dbReference type="Pfam" id="PF00296"/>
    </source>
</evidence>
<proteinExistence type="predicted"/>
<evidence type="ECO:0000313" key="4">
    <source>
        <dbReference type="EMBL" id="KPH50158.1"/>
    </source>
</evidence>
<evidence type="ECO:0000313" key="5">
    <source>
        <dbReference type="EMBL" id="KPH55225.1"/>
    </source>
</evidence>
<dbReference type="GO" id="GO:0016705">
    <property type="term" value="F:oxidoreductase activity, acting on paired donors, with incorporation or reduction of molecular oxygen"/>
    <property type="evidence" value="ECO:0007669"/>
    <property type="project" value="InterPro"/>
</dbReference>
<dbReference type="GO" id="GO:0004497">
    <property type="term" value="F:monooxygenase activity"/>
    <property type="evidence" value="ECO:0007669"/>
    <property type="project" value="UniProtKB-KW"/>
</dbReference>
<dbReference type="RefSeq" id="WP_054195564.1">
    <property type="nucleotide sequence ID" value="NZ_CAJFGW010000007.1"/>
</dbReference>
<dbReference type="PATRIC" id="fig|35818.10.peg.864"/>
<evidence type="ECO:0000313" key="7">
    <source>
        <dbReference type="Proteomes" id="UP000037997"/>
    </source>
</evidence>
<sequence>MKSGIFTLIENWDNNEANTILDSLALIQHCDALGLDEVWIGEHHFNNFTLCSAIIPLISAALAQTQNIKIGSAAILLPHYHPIRISEEIATLDLISKGRFLFGFARGAFPIFDIAMGNNAKNNRDIMLENAQIIHNLLFKEQVNFSGDFFEINNISIRPHPKGLIPFYIASTHKPTLQKAANLGYNFLGSLTLDSTEAKEIHQIFQTNAKKYDFTLMRAFYVDKDRKVAEEKAQIGVDIFTQCMLRANENNPTFESIIKTSDYEEFRADFFNKDKILKTMIVGTPQDCIEQIRDLQKEYGVTSLALKLLSSNLEDSKNILNIYKEQILPNL</sequence>
<evidence type="ECO:0000256" key="1">
    <source>
        <dbReference type="ARBA" id="ARBA00023002"/>
    </source>
</evidence>
<dbReference type="SUPFAM" id="SSF51679">
    <property type="entry name" value="Bacterial luciferase-like"/>
    <property type="match status" value="1"/>
</dbReference>
<evidence type="ECO:0000256" key="2">
    <source>
        <dbReference type="ARBA" id="ARBA00023033"/>
    </source>
</evidence>
<organism evidence="5 7">
    <name type="scientific">Helicobacter pullorum</name>
    <dbReference type="NCBI Taxonomy" id="35818"/>
    <lineage>
        <taxon>Bacteria</taxon>
        <taxon>Pseudomonadati</taxon>
        <taxon>Campylobacterota</taxon>
        <taxon>Epsilonproteobacteria</taxon>
        <taxon>Campylobacterales</taxon>
        <taxon>Helicobacteraceae</taxon>
        <taxon>Helicobacter</taxon>
    </lineage>
</organism>
<keyword evidence="1" id="KW-0560">Oxidoreductase</keyword>
<evidence type="ECO:0000313" key="6">
    <source>
        <dbReference type="Proteomes" id="UP000037800"/>
    </source>
</evidence>
<dbReference type="InterPro" id="IPR011251">
    <property type="entry name" value="Luciferase-like_dom"/>
</dbReference>
<dbReference type="AlphaFoldDB" id="A0A0N0LPT9"/>